<gene>
    <name evidence="2" type="ORF">SAMN04488122_5284</name>
</gene>
<dbReference type="Proteomes" id="UP000199310">
    <property type="component" value="Unassembled WGS sequence"/>
</dbReference>
<dbReference type="InterPro" id="IPR045741">
    <property type="entry name" value="PorV"/>
</dbReference>
<dbReference type="NCBIfam" id="NF033709">
    <property type="entry name" value="PorV_fam"/>
    <property type="match status" value="1"/>
</dbReference>
<organism evidence="2 3">
    <name type="scientific">Chitinophaga arvensicola</name>
    <dbReference type="NCBI Taxonomy" id="29529"/>
    <lineage>
        <taxon>Bacteria</taxon>
        <taxon>Pseudomonadati</taxon>
        <taxon>Bacteroidota</taxon>
        <taxon>Chitinophagia</taxon>
        <taxon>Chitinophagales</taxon>
        <taxon>Chitinophagaceae</taxon>
        <taxon>Chitinophaga</taxon>
    </lineage>
</organism>
<reference evidence="3" key="1">
    <citation type="submission" date="2016-10" db="EMBL/GenBank/DDBJ databases">
        <authorList>
            <person name="Varghese N."/>
            <person name="Submissions S."/>
        </authorList>
    </citation>
    <scope>NUCLEOTIDE SEQUENCE [LARGE SCALE GENOMIC DNA]</scope>
    <source>
        <strain evidence="3">DSM 3695</strain>
    </source>
</reference>
<dbReference type="NCBIfam" id="NF033710">
    <property type="entry name" value="T9SS_OM_PorV"/>
    <property type="match status" value="1"/>
</dbReference>
<dbReference type="Pfam" id="PF19572">
    <property type="entry name" value="PorV"/>
    <property type="match status" value="1"/>
</dbReference>
<dbReference type="OrthoDB" id="9758448at2"/>
<dbReference type="AlphaFoldDB" id="A0A1I0S9Q2"/>
<dbReference type="RefSeq" id="WP_089900061.1">
    <property type="nucleotide sequence ID" value="NZ_FOJG01000002.1"/>
</dbReference>
<sequence length="401" mass="43482">MMYPRFNQEKRMPRAGRWMAAGLISISLLLAGKQTNAQMSYSGVDGRTHAISSAVPFLRITPDARRAALGEAGIALSPDANSVFSNLSQLSFAEAERGVSGSFTPWLRSMASDVYLADLAAYKKLDEQQAIGIGFRYFNLGSIQLTDFQGNDQGTVRPGEFSLDAGYTRKLSENWAVGVAFRYIHSKLASGPKAGGAGTYKAGNAFAGDLSASYTSVKEYGGDQKGTWRFGAVMSNIGTKISYSTDSQDKYFIPANLGIGAGYTYQLDDKNALTLTLDINKLMVPTPDSVDGDKDGIPDYRQKGILSGTFGSFGDAPGGLKEEFHELMYSTGLEYTYNDLLALRAGYYNEHQTKGNRKYLTVGFGLKYKIGNIDFSYLVPAGGDPLHPLANTLRISLSATW</sequence>
<evidence type="ECO:0000259" key="1">
    <source>
        <dbReference type="Pfam" id="PF19572"/>
    </source>
</evidence>
<accession>A0A1I0S9Q2</accession>
<proteinExistence type="predicted"/>
<protein>
    <recommendedName>
        <fullName evidence="1">Type IX secretion system protein PorV domain-containing protein</fullName>
    </recommendedName>
</protein>
<name>A0A1I0S9Q2_9BACT</name>
<dbReference type="Gene3D" id="2.40.160.60">
    <property type="entry name" value="Outer membrane protein transport protein (OMPP1/FadL/TodX)"/>
    <property type="match status" value="1"/>
</dbReference>
<keyword evidence="3" id="KW-1185">Reference proteome</keyword>
<dbReference type="InterPro" id="IPR047799">
    <property type="entry name" value="T9SS_OM_PorV"/>
</dbReference>
<dbReference type="STRING" id="29529.SAMN04488122_5284"/>
<dbReference type="EMBL" id="FOJG01000002">
    <property type="protein sequence ID" value="SEW52996.1"/>
    <property type="molecule type" value="Genomic_DNA"/>
</dbReference>
<evidence type="ECO:0000313" key="2">
    <source>
        <dbReference type="EMBL" id="SEW52996.1"/>
    </source>
</evidence>
<dbReference type="SUPFAM" id="SSF56935">
    <property type="entry name" value="Porins"/>
    <property type="match status" value="1"/>
</dbReference>
<evidence type="ECO:0000313" key="3">
    <source>
        <dbReference type="Proteomes" id="UP000199310"/>
    </source>
</evidence>
<feature type="domain" description="Type IX secretion system protein PorV" evidence="1">
    <location>
        <begin position="49"/>
        <end position="288"/>
    </location>
</feature>